<keyword evidence="2" id="KW-1185">Reference proteome</keyword>
<evidence type="ECO:0000313" key="2">
    <source>
        <dbReference type="Proteomes" id="UP000602745"/>
    </source>
</evidence>
<proteinExistence type="predicted"/>
<sequence length="181" mass="18980">MEISPGTSALTNALVDDSDDVEAFEIAASGKMSASDVLKELNIAPASGYVLPKEPVDRTAIIDMAAVLAGTEDSAEPVITETKQVALGKVMDALARGTATILPGSTTERVKLEVNGQVYIIVGNNAELLVNGTLEVAGFFGTYITTAELISGGYIDLRDDEEDDPQILGLQLDGSHSHDTE</sequence>
<dbReference type="EMBL" id="BMCP01000001">
    <property type="protein sequence ID" value="GGE27783.1"/>
    <property type="molecule type" value="Genomic_DNA"/>
</dbReference>
<comment type="caution">
    <text evidence="1">The sequence shown here is derived from an EMBL/GenBank/DDBJ whole genome shotgun (WGS) entry which is preliminary data.</text>
</comment>
<dbReference type="RefSeq" id="WP_188407740.1">
    <property type="nucleotide sequence ID" value="NZ_BMCP01000001.1"/>
</dbReference>
<dbReference type="AlphaFoldDB" id="A0A8J2YF36"/>
<dbReference type="Proteomes" id="UP000602745">
    <property type="component" value="Unassembled WGS sequence"/>
</dbReference>
<reference evidence="1" key="1">
    <citation type="journal article" date="2014" name="Int. J. Syst. Evol. Microbiol.">
        <title>Complete genome sequence of Corynebacterium casei LMG S-19264T (=DSM 44701T), isolated from a smear-ripened cheese.</title>
        <authorList>
            <consortium name="US DOE Joint Genome Institute (JGI-PGF)"/>
            <person name="Walter F."/>
            <person name="Albersmeier A."/>
            <person name="Kalinowski J."/>
            <person name="Ruckert C."/>
        </authorList>
    </citation>
    <scope>NUCLEOTIDE SEQUENCE</scope>
    <source>
        <strain evidence="1">CCM 7684</strain>
    </source>
</reference>
<gene>
    <name evidence="1" type="ORF">GCM10007276_01210</name>
</gene>
<protein>
    <submittedName>
        <fullName evidence="1">Uncharacterized protein</fullName>
    </submittedName>
</protein>
<organism evidence="1 2">
    <name type="scientific">Agaricicola taiwanensis</name>
    <dbReference type="NCBI Taxonomy" id="591372"/>
    <lineage>
        <taxon>Bacteria</taxon>
        <taxon>Pseudomonadati</taxon>
        <taxon>Pseudomonadota</taxon>
        <taxon>Alphaproteobacteria</taxon>
        <taxon>Rhodobacterales</taxon>
        <taxon>Paracoccaceae</taxon>
        <taxon>Agaricicola</taxon>
    </lineage>
</organism>
<accession>A0A8J2YF36</accession>
<reference evidence="1" key="2">
    <citation type="submission" date="2020-09" db="EMBL/GenBank/DDBJ databases">
        <authorList>
            <person name="Sun Q."/>
            <person name="Sedlacek I."/>
        </authorList>
    </citation>
    <scope>NUCLEOTIDE SEQUENCE</scope>
    <source>
        <strain evidence="1">CCM 7684</strain>
    </source>
</reference>
<evidence type="ECO:0000313" key="1">
    <source>
        <dbReference type="EMBL" id="GGE27783.1"/>
    </source>
</evidence>
<name>A0A8J2YF36_9RHOB</name>